<dbReference type="OrthoDB" id="4070623at2"/>
<feature type="region of interest" description="Disordered" evidence="1">
    <location>
        <begin position="330"/>
        <end position="372"/>
    </location>
</feature>
<keyword evidence="3" id="KW-1185">Reference proteome</keyword>
<proteinExistence type="predicted"/>
<feature type="compositionally biased region" description="Basic and acidic residues" evidence="1">
    <location>
        <begin position="352"/>
        <end position="363"/>
    </location>
</feature>
<dbReference type="AlphaFoldDB" id="A0A2S9GTE9"/>
<feature type="compositionally biased region" description="Basic and acidic residues" evidence="1">
    <location>
        <begin position="330"/>
        <end position="339"/>
    </location>
</feature>
<name>A0A2S9GTE9_9BURK</name>
<dbReference type="RefSeq" id="WP_105534013.1">
    <property type="nucleotide sequence ID" value="NZ_PUGF01000031.1"/>
</dbReference>
<dbReference type="PANTHER" id="PTHR35862:SF3">
    <property type="entry name" value="FELS-2 PROPHAGE PROTEIN"/>
    <property type="match status" value="1"/>
</dbReference>
<reference evidence="2 3" key="1">
    <citation type="submission" date="2018-02" db="EMBL/GenBank/DDBJ databases">
        <title>Solimicrobium silvestre gen. nov., sp. nov., isolated from alpine forest soil.</title>
        <authorList>
            <person name="Margesin R."/>
            <person name="Albuquerque L."/>
            <person name="Zhang D.-C."/>
            <person name="Froufe H.J.C."/>
            <person name="Severino R."/>
            <person name="Roxo I."/>
            <person name="Egas C."/>
            <person name="Da Costa M.S."/>
        </authorList>
    </citation>
    <scope>NUCLEOTIDE SEQUENCE [LARGE SCALE GENOMIC DNA]</scope>
    <source>
        <strain evidence="2 3">S20-91</strain>
    </source>
</reference>
<dbReference type="SUPFAM" id="SSF69279">
    <property type="entry name" value="Phage tail proteins"/>
    <property type="match status" value="1"/>
</dbReference>
<dbReference type="EMBL" id="PUGF01000031">
    <property type="protein sequence ID" value="PRC90985.1"/>
    <property type="molecule type" value="Genomic_DNA"/>
</dbReference>
<comment type="caution">
    <text evidence="2">The sequence shown here is derived from an EMBL/GenBank/DDBJ whole genome shotgun (WGS) entry which is preliminary data.</text>
</comment>
<protein>
    <submittedName>
        <fullName evidence="2">Phage protein D</fullName>
    </submittedName>
</protein>
<accession>A0A2S9GTE9</accession>
<evidence type="ECO:0000313" key="2">
    <source>
        <dbReference type="EMBL" id="PRC90985.1"/>
    </source>
</evidence>
<gene>
    <name evidence="2" type="ORF">S2091_4281</name>
</gene>
<dbReference type="Proteomes" id="UP000237839">
    <property type="component" value="Unassembled WGS sequence"/>
</dbReference>
<evidence type="ECO:0000256" key="1">
    <source>
        <dbReference type="SAM" id="MobiDB-lite"/>
    </source>
</evidence>
<dbReference type="PANTHER" id="PTHR35862">
    <property type="entry name" value="FELS-2 PROPHAGE PROTEIN"/>
    <property type="match status" value="1"/>
</dbReference>
<dbReference type="Pfam" id="PF05954">
    <property type="entry name" value="Phage_GPD"/>
    <property type="match status" value="1"/>
</dbReference>
<sequence length="409" mass="45365">MITRYPSPGFLITLDEQDITGKIAPRLVSLTLTECAGDDSDQLDLTLSDADGKLAIPPRGAKINLHIGWAQDGLVNKGEFTVDEVEHSGTPDQITLRARTANLIDAFRQLQEASFHDTTLGAIIELIAFKNELQSGIADSLRNVVVMHLDQTRESDAAFLRRLGKKYDATATVKNNTLLFIPTNQSKTASGKALPIIHLTRQLGDSHRYHSSERDSYSGVRVFWHDQKYAVRKSVVAGNPGNSKRLRTTYANETDARQAAVAEWQRLQRGLATFELALALGNPALMPKSPVTVSGFKDAIDQVEWQAVKTIHSISDGGFTTRIELETKVEEAEAEREPQTDPDEGITGVLTKWKEKGRNRSGEELAGSTDNAKTLELVYASRQYAAKTARDQWVEIQERREIIAENNRD</sequence>
<evidence type="ECO:0000313" key="3">
    <source>
        <dbReference type="Proteomes" id="UP000237839"/>
    </source>
</evidence>
<dbReference type="InterPro" id="IPR052726">
    <property type="entry name" value="Phage_Baseplate_Hub"/>
</dbReference>
<organism evidence="2 3">
    <name type="scientific">Solimicrobium silvestre</name>
    <dbReference type="NCBI Taxonomy" id="2099400"/>
    <lineage>
        <taxon>Bacteria</taxon>
        <taxon>Pseudomonadati</taxon>
        <taxon>Pseudomonadota</taxon>
        <taxon>Betaproteobacteria</taxon>
        <taxon>Burkholderiales</taxon>
        <taxon>Oxalobacteraceae</taxon>
        <taxon>Solimicrobium</taxon>
    </lineage>
</organism>